<dbReference type="Pfam" id="PF23210">
    <property type="entry name" value="HEAT_Maestro_2"/>
    <property type="match status" value="1"/>
</dbReference>
<dbReference type="EMBL" id="KK114290">
    <property type="protein sequence ID" value="KFM62094.1"/>
    <property type="molecule type" value="Genomic_DNA"/>
</dbReference>
<dbReference type="OMA" id="EVYIKAM"/>
<dbReference type="PANTHER" id="PTHR23120">
    <property type="entry name" value="MAESTRO-RELATED HEAT DOMAIN-CONTAINING"/>
    <property type="match status" value="1"/>
</dbReference>
<proteinExistence type="predicted"/>
<feature type="domain" description="MROH2B-like HEAT-repeats" evidence="4">
    <location>
        <begin position="4"/>
        <end position="477"/>
    </location>
</feature>
<name>A0A087TAF5_STEMI</name>
<dbReference type="SUPFAM" id="SSF48371">
    <property type="entry name" value="ARM repeat"/>
    <property type="match status" value="2"/>
</dbReference>
<dbReference type="Gene3D" id="1.25.10.10">
    <property type="entry name" value="Leucine-rich Repeat Variant"/>
    <property type="match status" value="2"/>
</dbReference>
<evidence type="ECO:0000313" key="7">
    <source>
        <dbReference type="Proteomes" id="UP000054359"/>
    </source>
</evidence>
<dbReference type="InterPro" id="IPR045206">
    <property type="entry name" value="Maestro_heat-like_prot"/>
</dbReference>
<dbReference type="InterPro" id="IPR021133">
    <property type="entry name" value="HEAT_type_2"/>
</dbReference>
<dbReference type="InterPro" id="IPR055406">
    <property type="entry name" value="HEAT_Maestro"/>
</dbReference>
<gene>
    <name evidence="6" type="ORF">X975_11808</name>
</gene>
<evidence type="ECO:0000256" key="1">
    <source>
        <dbReference type="ARBA" id="ARBA00022737"/>
    </source>
</evidence>
<keyword evidence="1" id="KW-0677">Repeat</keyword>
<sequence>MVWFIIHQCAVPDDPPGKRTGDPSYVSNEALRGMCENVMHLLTTTVEKMENVLWPNILDGLLDEGLTPAVSPICKSLTALASRKREDLGTDFAIDYGVLTNVTSSQSLLARLLVLIGQPHEGRERGFHVLKFMKVVAPAINKNLKALWDTKIPNLLQLLEGSDSLDWEQKIWENNVTEFVMDTLEEIDREEWTLKFGKALVAQFPLYINASEDKYILLKILGLVMKKVNNKNFVNEALDSVFQNVNHSVVTERVGCAVSVGYCASTHLDTVLVKLEKVAKDDKKNSGIFGFIKEFTGDPDHEKLKATIILCYGYVTTNAPTSILSTRIETPILRSVANFYQSSKELIVKQSMLETVKLIADAVHPDHLREQFEFRSRIELLNLTKGILKSETSAPLTSNIRSLALNAAASLVALDPALKLEEKMSIVLVAVGSVYSLPRDYLLEKPKEEGIDPSLDFDQLLISTVDALNFFLQKLLLKERNFNNLESILLILHSYMVSKNAVERERCLHSTLHLVRSYAEASGSDAYAPFNTLGTILGILIPRCTDPQITVRHLAFDSIDVAIAVAMRVQVTALSFNETPNISLMHLKQQIINDEPSSLFAVTKSLGKFISEKLPLEQLYPFLRSLVDGLCDPHSQSSSGASVVLNTVIKCRGREIRQETLNLLDAVRDKLGNIQCPHTRKGALRTFQNLANHHLSAVLASLLSSPVPLDMHTVDIWKTLCLDKNTASHIIEHFLEIFSDNVLSSPPDPHGRSIAYIAAHKPLAAVCALREMFKVPEMESCGKEHFDRIFSSLLLVIGAYVGAVFPVYSSESAKSSVSILSKKNDPQSSCSSPVRIAIDAMKNFLLCVKEEVVVSCMTESGYWIMMEESDKYPEAVAALGRSICACCPDQVPKIITFLNPLLNSSVDVHRIISVSLFVEFLSQNYKGRQNLTEPLMNNLLGRLVDSSPTVRRLCISGLGNISMLDKEQIERYSTTILSAMMAGMDDREDPGCSITLEAMSGLSSILSQVAEEDVRNILINIALRIKPMFEKEKPLIRAAAFTLFGNLSRFGNGPSKEQFMEQVHGNLIPLLLHLNDEDKHVVKACKYSLRLLGPLLKSESMNNMFQKHLLDDAHLHYGEFINDLTKTVIADFPEKVGFYATSCMSYLKSQFLSIQCNAVSFLGYLLGNLPVEKQNLIPKERVCSALLVLLKDQSSDVRIRAAEALSLLYEY</sequence>
<dbReference type="Pfam" id="PF21047">
    <property type="entry name" value="HEAT_Maestro"/>
    <property type="match status" value="1"/>
</dbReference>
<dbReference type="InterPro" id="IPR011989">
    <property type="entry name" value="ARM-like"/>
</dbReference>
<dbReference type="STRING" id="407821.A0A087TAF5"/>
<keyword evidence="7" id="KW-1185">Reference proteome</keyword>
<dbReference type="PROSITE" id="PS50077">
    <property type="entry name" value="HEAT_REPEAT"/>
    <property type="match status" value="1"/>
</dbReference>
<dbReference type="OrthoDB" id="1884734at2759"/>
<organism evidence="6 7">
    <name type="scientific">Stegodyphus mimosarum</name>
    <name type="common">African social velvet spider</name>
    <dbReference type="NCBI Taxonomy" id="407821"/>
    <lineage>
        <taxon>Eukaryota</taxon>
        <taxon>Metazoa</taxon>
        <taxon>Ecdysozoa</taxon>
        <taxon>Arthropoda</taxon>
        <taxon>Chelicerata</taxon>
        <taxon>Arachnida</taxon>
        <taxon>Araneae</taxon>
        <taxon>Araneomorphae</taxon>
        <taxon>Entelegynae</taxon>
        <taxon>Eresoidea</taxon>
        <taxon>Eresidae</taxon>
        <taxon>Stegodyphus</taxon>
    </lineage>
</organism>
<feature type="domain" description="Maestro-like HEAT-repeats" evidence="3">
    <location>
        <begin position="503"/>
        <end position="730"/>
    </location>
</feature>
<evidence type="ECO:0000259" key="4">
    <source>
        <dbReference type="Pfam" id="PF23210"/>
    </source>
</evidence>
<dbReference type="InterPro" id="IPR048465">
    <property type="entry name" value="Maestro-like_HEAT"/>
</dbReference>
<evidence type="ECO:0000259" key="3">
    <source>
        <dbReference type="Pfam" id="PF21047"/>
    </source>
</evidence>
<dbReference type="InterPro" id="IPR016024">
    <property type="entry name" value="ARM-type_fold"/>
</dbReference>
<evidence type="ECO:0000259" key="5">
    <source>
        <dbReference type="Pfam" id="PF23227"/>
    </source>
</evidence>
<dbReference type="Pfam" id="PF23227">
    <property type="entry name" value="HEAT_MROH2B_C"/>
    <property type="match status" value="1"/>
</dbReference>
<feature type="repeat" description="HEAT" evidence="2">
    <location>
        <begin position="1182"/>
        <end position="1211"/>
    </location>
</feature>
<dbReference type="PANTHER" id="PTHR23120:SF0">
    <property type="entry name" value="MAESTRO HEAT-LIKE REPEAT FAMILY MEMBER 1"/>
    <property type="match status" value="1"/>
</dbReference>
<evidence type="ECO:0000256" key="2">
    <source>
        <dbReference type="PROSITE-ProRule" id="PRU00103"/>
    </source>
</evidence>
<evidence type="ECO:0000313" key="6">
    <source>
        <dbReference type="EMBL" id="KFM62094.1"/>
    </source>
</evidence>
<dbReference type="GO" id="GO:0005737">
    <property type="term" value="C:cytoplasm"/>
    <property type="evidence" value="ECO:0007669"/>
    <property type="project" value="TreeGrafter"/>
</dbReference>
<dbReference type="InterPro" id="IPR055408">
    <property type="entry name" value="HEAT_MROH2B-like"/>
</dbReference>
<accession>A0A087TAF5</accession>
<dbReference type="AlphaFoldDB" id="A0A087TAF5"/>
<feature type="non-terminal residue" evidence="6">
    <location>
        <position position="1211"/>
    </location>
</feature>
<protein>
    <submittedName>
        <fullName evidence="6">HEAT repeat-containing protein 7A</fullName>
    </submittedName>
</protein>
<feature type="domain" description="Maestro/Maestro-like HEAT-repeats" evidence="5">
    <location>
        <begin position="935"/>
        <end position="1208"/>
    </location>
</feature>
<reference evidence="6 7" key="1">
    <citation type="submission" date="2013-11" db="EMBL/GenBank/DDBJ databases">
        <title>Genome sequencing of Stegodyphus mimosarum.</title>
        <authorList>
            <person name="Bechsgaard J."/>
        </authorList>
    </citation>
    <scope>NUCLEOTIDE SEQUENCE [LARGE SCALE GENOMIC DNA]</scope>
</reference>
<dbReference type="Proteomes" id="UP000054359">
    <property type="component" value="Unassembled WGS sequence"/>
</dbReference>